<dbReference type="Gene3D" id="3.40.630.10">
    <property type="entry name" value="Zn peptidases"/>
    <property type="match status" value="1"/>
</dbReference>
<evidence type="ECO:0000256" key="5">
    <source>
        <dbReference type="ARBA" id="ARBA00022670"/>
    </source>
</evidence>
<evidence type="ECO:0000313" key="14">
    <source>
        <dbReference type="Proteomes" id="UP000799437"/>
    </source>
</evidence>
<name>A0A6A6WD14_9PEZI</name>
<feature type="chain" id="PRO_5025704344" description="Peptide hydrolase" evidence="11">
    <location>
        <begin position="18"/>
        <end position="487"/>
    </location>
</feature>
<dbReference type="EMBL" id="ML996568">
    <property type="protein sequence ID" value="KAF2760593.1"/>
    <property type="molecule type" value="Genomic_DNA"/>
</dbReference>
<keyword evidence="7 11" id="KW-0732">Signal</keyword>
<dbReference type="PANTHER" id="PTHR12147">
    <property type="entry name" value="METALLOPEPTIDASE M28 FAMILY MEMBER"/>
    <property type="match status" value="1"/>
</dbReference>
<evidence type="ECO:0000256" key="9">
    <source>
        <dbReference type="ARBA" id="ARBA00022833"/>
    </source>
</evidence>
<evidence type="ECO:0000256" key="10">
    <source>
        <dbReference type="ARBA" id="ARBA00023180"/>
    </source>
</evidence>
<keyword evidence="5 11" id="KW-0645">Protease</keyword>
<comment type="similarity">
    <text evidence="3">Belongs to the peptidase M28 family. M28B subfamily.</text>
</comment>
<comment type="subcellular location">
    <subcellularLocation>
        <location evidence="2">Secreted</location>
    </subcellularLocation>
</comment>
<dbReference type="PANTHER" id="PTHR12147:SF26">
    <property type="entry name" value="PEPTIDASE M28 DOMAIN-CONTAINING PROTEIN"/>
    <property type="match status" value="1"/>
</dbReference>
<evidence type="ECO:0000256" key="2">
    <source>
        <dbReference type="ARBA" id="ARBA00004613"/>
    </source>
</evidence>
<gene>
    <name evidence="13" type="ORF">EJ05DRAFT_462674</name>
</gene>
<dbReference type="InterPro" id="IPR045175">
    <property type="entry name" value="M28_fam"/>
</dbReference>
<keyword evidence="6 11" id="KW-0479">Metal-binding</keyword>
<dbReference type="GO" id="GO:0008235">
    <property type="term" value="F:metalloexopeptidase activity"/>
    <property type="evidence" value="ECO:0007669"/>
    <property type="project" value="InterPro"/>
</dbReference>
<organism evidence="13 14">
    <name type="scientific">Pseudovirgaria hyperparasitica</name>
    <dbReference type="NCBI Taxonomy" id="470096"/>
    <lineage>
        <taxon>Eukaryota</taxon>
        <taxon>Fungi</taxon>
        <taxon>Dikarya</taxon>
        <taxon>Ascomycota</taxon>
        <taxon>Pezizomycotina</taxon>
        <taxon>Dothideomycetes</taxon>
        <taxon>Dothideomycetes incertae sedis</taxon>
        <taxon>Acrospermales</taxon>
        <taxon>Acrospermaceae</taxon>
        <taxon>Pseudovirgaria</taxon>
    </lineage>
</organism>
<evidence type="ECO:0000259" key="12">
    <source>
        <dbReference type="Pfam" id="PF04389"/>
    </source>
</evidence>
<dbReference type="GO" id="GO:0046872">
    <property type="term" value="F:metal ion binding"/>
    <property type="evidence" value="ECO:0007669"/>
    <property type="project" value="UniProtKB-KW"/>
</dbReference>
<evidence type="ECO:0000256" key="1">
    <source>
        <dbReference type="ARBA" id="ARBA00001947"/>
    </source>
</evidence>
<keyword evidence="10" id="KW-0325">Glycoprotein</keyword>
<evidence type="ECO:0000256" key="8">
    <source>
        <dbReference type="ARBA" id="ARBA00022801"/>
    </source>
</evidence>
<dbReference type="InterPro" id="IPR007484">
    <property type="entry name" value="Peptidase_M28"/>
</dbReference>
<evidence type="ECO:0000256" key="4">
    <source>
        <dbReference type="ARBA" id="ARBA00022525"/>
    </source>
</evidence>
<dbReference type="AlphaFoldDB" id="A0A6A6WD14"/>
<dbReference type="SUPFAM" id="SSF53187">
    <property type="entry name" value="Zn-dependent exopeptidases"/>
    <property type="match status" value="1"/>
</dbReference>
<feature type="signal peptide" evidence="11">
    <location>
        <begin position="1"/>
        <end position="17"/>
    </location>
</feature>
<accession>A0A6A6WD14</accession>
<feature type="domain" description="Peptidase M28" evidence="12">
    <location>
        <begin position="149"/>
        <end position="357"/>
    </location>
</feature>
<evidence type="ECO:0000256" key="7">
    <source>
        <dbReference type="ARBA" id="ARBA00022729"/>
    </source>
</evidence>
<dbReference type="Proteomes" id="UP000799437">
    <property type="component" value="Unassembled WGS sequence"/>
</dbReference>
<dbReference type="RefSeq" id="XP_033603044.1">
    <property type="nucleotide sequence ID" value="XM_033742691.1"/>
</dbReference>
<evidence type="ECO:0000313" key="13">
    <source>
        <dbReference type="EMBL" id="KAF2760593.1"/>
    </source>
</evidence>
<evidence type="ECO:0000256" key="3">
    <source>
        <dbReference type="ARBA" id="ARBA00005634"/>
    </source>
</evidence>
<dbReference type="CDD" id="cd05642">
    <property type="entry name" value="M28_like"/>
    <property type="match status" value="1"/>
</dbReference>
<sequence length="487" mass="52395">MKGVSLLCSCVIAPALAQIFDTLQVVRDLPDAVAVNAGNYVSCANAAWPPSDVGFELIPQAPDDDLKAALAEIDTSRIEAIISKLVSFGTRHTLSTQNSTTHGIGAARDWIAAEMRKYAEASEGQMTVTVPSYIQSVANRISFPVKISNIVATLKGSTDPDRVYIVSGHYDSRVTDIMDYTSDAPGANDDASGVAVSLELARIMATRRPKASIAFVAVAGEEQGLYGAANLAQRYRNASVNIEGMITNDIIGSSRGEHNISDPYTIRLFAQGPPLTESTALAASRLSIGGENDSPARQLARFMAEVASNNATGMNIAVIYRLDRFLRGGDHSAFLQQGYAGIRYSEPNENFDHQHQDVRVENGIQYGDLAEFVDYEYVTRVAKVNLVGLWSIANAPGKVKNLTVTTTTLGNDSELKWLASDSEDLEGYELVWRATTAPMWSHSVLIGNVSSVTVPLSKDNVILGIRSVGKNGYKSPAVYPGPSPFPE</sequence>
<dbReference type="GO" id="GO:0005576">
    <property type="term" value="C:extracellular region"/>
    <property type="evidence" value="ECO:0007669"/>
    <property type="project" value="UniProtKB-SubCell"/>
</dbReference>
<keyword evidence="8 11" id="KW-0378">Hydrolase</keyword>
<dbReference type="OrthoDB" id="10013407at2759"/>
<dbReference type="Pfam" id="PF04389">
    <property type="entry name" value="Peptidase_M28"/>
    <property type="match status" value="1"/>
</dbReference>
<evidence type="ECO:0000256" key="6">
    <source>
        <dbReference type="ARBA" id="ARBA00022723"/>
    </source>
</evidence>
<proteinExistence type="inferred from homology"/>
<dbReference type="GeneID" id="54483745"/>
<protein>
    <recommendedName>
        <fullName evidence="11">Peptide hydrolase</fullName>
        <ecNumber evidence="11">3.4.-.-</ecNumber>
    </recommendedName>
</protein>
<reference evidence="13" key="1">
    <citation type="journal article" date="2020" name="Stud. Mycol.">
        <title>101 Dothideomycetes genomes: a test case for predicting lifestyles and emergence of pathogens.</title>
        <authorList>
            <person name="Haridas S."/>
            <person name="Albert R."/>
            <person name="Binder M."/>
            <person name="Bloem J."/>
            <person name="Labutti K."/>
            <person name="Salamov A."/>
            <person name="Andreopoulos B."/>
            <person name="Baker S."/>
            <person name="Barry K."/>
            <person name="Bills G."/>
            <person name="Bluhm B."/>
            <person name="Cannon C."/>
            <person name="Castanera R."/>
            <person name="Culley D."/>
            <person name="Daum C."/>
            <person name="Ezra D."/>
            <person name="Gonzalez J."/>
            <person name="Henrissat B."/>
            <person name="Kuo A."/>
            <person name="Liang C."/>
            <person name="Lipzen A."/>
            <person name="Lutzoni F."/>
            <person name="Magnuson J."/>
            <person name="Mondo S."/>
            <person name="Nolan M."/>
            <person name="Ohm R."/>
            <person name="Pangilinan J."/>
            <person name="Park H.-J."/>
            <person name="Ramirez L."/>
            <person name="Alfaro M."/>
            <person name="Sun H."/>
            <person name="Tritt A."/>
            <person name="Yoshinaga Y."/>
            <person name="Zwiers L.-H."/>
            <person name="Turgeon B."/>
            <person name="Goodwin S."/>
            <person name="Spatafora J."/>
            <person name="Crous P."/>
            <person name="Grigoriev I."/>
        </authorList>
    </citation>
    <scope>NUCLEOTIDE SEQUENCE</scope>
    <source>
        <strain evidence="13">CBS 121739</strain>
    </source>
</reference>
<evidence type="ECO:0000256" key="11">
    <source>
        <dbReference type="RuleBase" id="RU361240"/>
    </source>
</evidence>
<dbReference type="GO" id="GO:0006508">
    <property type="term" value="P:proteolysis"/>
    <property type="evidence" value="ECO:0007669"/>
    <property type="project" value="UniProtKB-KW"/>
</dbReference>
<comment type="cofactor">
    <cofactor evidence="1">
        <name>Zn(2+)</name>
        <dbReference type="ChEBI" id="CHEBI:29105"/>
    </cofactor>
</comment>
<keyword evidence="13" id="KW-0482">Metalloprotease</keyword>
<keyword evidence="9 11" id="KW-0862">Zinc</keyword>
<dbReference type="EC" id="3.4.-.-" evidence="11"/>
<keyword evidence="14" id="KW-1185">Reference proteome</keyword>
<keyword evidence="4" id="KW-0964">Secreted</keyword>